<evidence type="ECO:0000256" key="2">
    <source>
        <dbReference type="ARBA" id="ARBA00022679"/>
    </source>
</evidence>
<dbReference type="Proteomes" id="UP000094969">
    <property type="component" value="Chromosome"/>
</dbReference>
<dbReference type="PANTHER" id="PTHR43293">
    <property type="entry name" value="ACETATE COA-TRANSFERASE YDIF"/>
    <property type="match status" value="1"/>
</dbReference>
<dbReference type="GO" id="GO:0046952">
    <property type="term" value="P:ketone body catabolic process"/>
    <property type="evidence" value="ECO:0007669"/>
    <property type="project" value="InterPro"/>
</dbReference>
<dbReference type="PIRSF" id="PIRSF000858">
    <property type="entry name" value="SCOT-t"/>
    <property type="match status" value="1"/>
</dbReference>
<keyword evidence="2 3" id="KW-0808">Transferase</keyword>
<sequence>MTRNKFMTAEAAVGLIKDGDTVALVGGGGGLMEATHTFRAVSRRFLSTGYPRNLNVVHALGIGDKKSEGMNHFAHEGLVKRVIGGHWVWSPKMQEMARDDKIEAYVLPSGCVMQLYREIGGKRPGLFSHVGLGTFVDPRHQGGKMNSAAREDLVEVVTIGGQELLWYKSFPINVAIIRGSFGDPDGNISLDQEAANVDVYAAALAAHNSGGIVIAQVRTAVDLNSLPARSVRVPGAIVDAVVVDPDQRMSYDLPYDPLISGERRGPVIIDPPEPLNVRTLIARRAYQELKDGDVINFGVGIGEGVAKMVAERGEVGRYYQTIEHGTYGGALLVGLLFGFARSASAMIDGPSQFDFYAGGGLDTAFLGFGELDAVGDVNVSKLGGLTVGPGGFMDIAQNAKKVVFCGTFDAKGGKVAIGDGKLSIHSHGSVRKLVSKVEQITYSGRQALKRGHEAVFVTERAVFRLTDEGLRLDEVAPGIDVRRDILDRMDFAPLMPRDPKVMDQAIFAD</sequence>
<dbReference type="KEGG" id="bvv:BHK69_13640"/>
<dbReference type="Gene3D" id="3.40.1080.10">
    <property type="entry name" value="Glutaconate Coenzyme A-transferase"/>
    <property type="match status" value="2"/>
</dbReference>
<evidence type="ECO:0000313" key="6">
    <source>
        <dbReference type="Proteomes" id="UP000094969"/>
    </source>
</evidence>
<dbReference type="SMART" id="SM00882">
    <property type="entry name" value="CoA_trans"/>
    <property type="match status" value="1"/>
</dbReference>
<dbReference type="EMBL" id="CP017147">
    <property type="protein sequence ID" value="AOO81365.1"/>
    <property type="molecule type" value="Genomic_DNA"/>
</dbReference>
<name>A0A1D7U1W5_9HYPH</name>
<reference evidence="5 6" key="1">
    <citation type="journal article" date="2015" name="Antonie Van Leeuwenhoek">
        <title>Bosea vaviloviae sp. nov., a new species of slow-growing rhizobia isolated from nodules of the relict species Vavilovia formosa (Stev.) Fed.</title>
        <authorList>
            <person name="Safronova V.I."/>
            <person name="Kuznetsova I.G."/>
            <person name="Sazanova A.L."/>
            <person name="Kimeklis A.K."/>
            <person name="Belimov A.A."/>
            <person name="Andronov E.E."/>
            <person name="Pinaev A.G."/>
            <person name="Chizhevskaya E.P."/>
            <person name="Pukhaev A.R."/>
            <person name="Popov K.P."/>
            <person name="Willems A."/>
            <person name="Tikhonovich I.A."/>
        </authorList>
    </citation>
    <scope>NUCLEOTIDE SEQUENCE [LARGE SCALE GENOMIC DNA]</scope>
    <source>
        <strain evidence="5 6">Vaf18</strain>
    </source>
</reference>
<comment type="similarity">
    <text evidence="1 3">Belongs to the 3-oxoacid CoA-transferase family.</text>
</comment>
<dbReference type="AlphaFoldDB" id="A0A1D7U1W5"/>
<protein>
    <recommendedName>
        <fullName evidence="3">Acetate CoA-transferase YdiF</fullName>
        <ecNumber evidence="3">2.8.3.8</ecNumber>
    </recommendedName>
</protein>
<comment type="function">
    <text evidence="3">CoA transferase having broad substrate specificity for short-chain acyl-CoA thioesters with the activity decreasing when the length of the carboxylic acid chain exceeds four carbons.</text>
</comment>
<feature type="active site" description="5-glutamyl coenzyme A thioester intermediate" evidence="4">
    <location>
        <position position="323"/>
    </location>
</feature>
<dbReference type="InterPro" id="IPR004165">
    <property type="entry name" value="CoA_trans_fam_I"/>
</dbReference>
<gene>
    <name evidence="5" type="ORF">BHK69_13640</name>
</gene>
<evidence type="ECO:0000313" key="5">
    <source>
        <dbReference type="EMBL" id="AOO81365.1"/>
    </source>
</evidence>
<comment type="catalytic activity">
    <reaction evidence="3">
        <text>an acyl-CoA + acetate = a carboxylate + acetyl-CoA</text>
        <dbReference type="Rhea" id="RHEA:13381"/>
        <dbReference type="ChEBI" id="CHEBI:29067"/>
        <dbReference type="ChEBI" id="CHEBI:30089"/>
        <dbReference type="ChEBI" id="CHEBI:57288"/>
        <dbReference type="ChEBI" id="CHEBI:58342"/>
        <dbReference type="EC" id="2.8.3.8"/>
    </reaction>
</comment>
<dbReference type="OrthoDB" id="9805230at2"/>
<proteinExistence type="inferred from homology"/>
<dbReference type="PANTHER" id="PTHR43293:SF1">
    <property type="entry name" value="ACETATE COA-TRANSFERASE YDIF"/>
    <property type="match status" value="1"/>
</dbReference>
<keyword evidence="6" id="KW-1185">Reference proteome</keyword>
<dbReference type="GO" id="GO:0008775">
    <property type="term" value="F:acetate CoA-transferase activity"/>
    <property type="evidence" value="ECO:0007669"/>
    <property type="project" value="UniProtKB-EC"/>
</dbReference>
<dbReference type="InterPro" id="IPR014388">
    <property type="entry name" value="3-oxoacid_CoA-transferase"/>
</dbReference>
<organism evidence="5 6">
    <name type="scientific">Bosea vaviloviae</name>
    <dbReference type="NCBI Taxonomy" id="1526658"/>
    <lineage>
        <taxon>Bacteria</taxon>
        <taxon>Pseudomonadati</taxon>
        <taxon>Pseudomonadota</taxon>
        <taxon>Alphaproteobacteria</taxon>
        <taxon>Hyphomicrobiales</taxon>
        <taxon>Boseaceae</taxon>
        <taxon>Bosea</taxon>
    </lineage>
</organism>
<dbReference type="EC" id="2.8.3.8" evidence="3"/>
<accession>A0A1D7U1W5</accession>
<dbReference type="STRING" id="1526658.BHK69_13640"/>
<evidence type="ECO:0000256" key="4">
    <source>
        <dbReference type="PIRSR" id="PIRSR000858-1"/>
    </source>
</evidence>
<dbReference type="RefSeq" id="WP_069690579.1">
    <property type="nucleotide sequence ID" value="NZ_CP017147.1"/>
</dbReference>
<evidence type="ECO:0000256" key="3">
    <source>
        <dbReference type="PIRNR" id="PIRNR000858"/>
    </source>
</evidence>
<evidence type="ECO:0000256" key="1">
    <source>
        <dbReference type="ARBA" id="ARBA00007154"/>
    </source>
</evidence>
<dbReference type="InterPro" id="IPR037171">
    <property type="entry name" value="NagB/RpiA_transferase-like"/>
</dbReference>
<dbReference type="SUPFAM" id="SSF100950">
    <property type="entry name" value="NagB/RpiA/CoA transferase-like"/>
    <property type="match status" value="2"/>
</dbReference>
<dbReference type="Pfam" id="PF01144">
    <property type="entry name" value="CoA_trans"/>
    <property type="match status" value="1"/>
</dbReference>